<keyword evidence="1" id="KW-1133">Transmembrane helix</keyword>
<gene>
    <name evidence="2" type="ORF">FKR81_11795</name>
</gene>
<evidence type="ECO:0000256" key="1">
    <source>
        <dbReference type="SAM" id="Phobius"/>
    </source>
</evidence>
<sequence>MLTEEIPPEAFMEGPPPEADLLLQRTLGTVRAERTRAVRRRGRLAAAVTATLIAATLAGGVFVGQGLGGDSTHLFEGGTAGGARMSVQMTNTDGGVRLVATVDGITDGEKCWLVVRTKDGRTITAGSWLSHDRSVTLPAAAVVDARDVTGVAVMGTDKRELVAAQVDNT</sequence>
<accession>A0A563EX25</accession>
<keyword evidence="1" id="KW-0472">Membrane</keyword>
<keyword evidence="1" id="KW-0812">Transmembrane</keyword>
<name>A0A563EX25_9PSEU</name>
<reference evidence="2 3" key="1">
    <citation type="submission" date="2019-07" db="EMBL/GenBank/DDBJ databases">
        <title>Lentzea xizangensis sp. nov., isolated from Qinghai-Tibetan Plateau Soils.</title>
        <authorList>
            <person name="Huang J."/>
        </authorList>
    </citation>
    <scope>NUCLEOTIDE SEQUENCE [LARGE SCALE GENOMIC DNA]</scope>
    <source>
        <strain evidence="2 3">FXJ1.1311</strain>
    </source>
</reference>
<keyword evidence="3" id="KW-1185">Reference proteome</keyword>
<proteinExistence type="predicted"/>
<evidence type="ECO:0000313" key="3">
    <source>
        <dbReference type="Proteomes" id="UP000316639"/>
    </source>
</evidence>
<dbReference type="AlphaFoldDB" id="A0A563EX25"/>
<organism evidence="2 3">
    <name type="scientific">Lentzea tibetensis</name>
    <dbReference type="NCBI Taxonomy" id="2591470"/>
    <lineage>
        <taxon>Bacteria</taxon>
        <taxon>Bacillati</taxon>
        <taxon>Actinomycetota</taxon>
        <taxon>Actinomycetes</taxon>
        <taxon>Pseudonocardiales</taxon>
        <taxon>Pseudonocardiaceae</taxon>
        <taxon>Lentzea</taxon>
    </lineage>
</organism>
<feature type="transmembrane region" description="Helical" evidence="1">
    <location>
        <begin position="44"/>
        <end position="64"/>
    </location>
</feature>
<protein>
    <submittedName>
        <fullName evidence="2">Anti-sigma factor</fullName>
    </submittedName>
</protein>
<dbReference type="OrthoDB" id="5242431at2"/>
<dbReference type="EMBL" id="VOBR01000006">
    <property type="protein sequence ID" value="TWP52245.1"/>
    <property type="molecule type" value="Genomic_DNA"/>
</dbReference>
<evidence type="ECO:0000313" key="2">
    <source>
        <dbReference type="EMBL" id="TWP52245.1"/>
    </source>
</evidence>
<dbReference type="RefSeq" id="WP_146351040.1">
    <property type="nucleotide sequence ID" value="NZ_VOBR01000006.1"/>
</dbReference>
<comment type="caution">
    <text evidence="2">The sequence shown here is derived from an EMBL/GenBank/DDBJ whole genome shotgun (WGS) entry which is preliminary data.</text>
</comment>
<dbReference type="Proteomes" id="UP000316639">
    <property type="component" value="Unassembled WGS sequence"/>
</dbReference>